<dbReference type="OrthoDB" id="771003at2"/>
<dbReference type="STRING" id="405671.SAMN05421827_14011"/>
<dbReference type="PROSITE" id="PS50075">
    <property type="entry name" value="CARRIER"/>
    <property type="match status" value="1"/>
</dbReference>
<organism evidence="2 3">
    <name type="scientific">Pedobacter terrae</name>
    <dbReference type="NCBI Taxonomy" id="405671"/>
    <lineage>
        <taxon>Bacteria</taxon>
        <taxon>Pseudomonadati</taxon>
        <taxon>Bacteroidota</taxon>
        <taxon>Sphingobacteriia</taxon>
        <taxon>Sphingobacteriales</taxon>
        <taxon>Sphingobacteriaceae</taxon>
        <taxon>Pedobacter</taxon>
    </lineage>
</organism>
<dbReference type="RefSeq" id="WP_090505125.1">
    <property type="nucleotide sequence ID" value="NZ_FNCH01000040.1"/>
</dbReference>
<sequence>METPSNLVKIASILKPYIEDHEFQNLKSSDHLVNDLNIDSADLVCVVLDVENSYGIVIEDAAIENIKTVADILTIVESTVDK</sequence>
<evidence type="ECO:0000313" key="2">
    <source>
        <dbReference type="EMBL" id="SDH70309.1"/>
    </source>
</evidence>
<evidence type="ECO:0000313" key="3">
    <source>
        <dbReference type="Proteomes" id="UP000199643"/>
    </source>
</evidence>
<gene>
    <name evidence="2" type="ORF">SAMN05421827_14011</name>
</gene>
<dbReference type="EMBL" id="FNCH01000040">
    <property type="protein sequence ID" value="SDH70309.1"/>
    <property type="molecule type" value="Genomic_DNA"/>
</dbReference>
<evidence type="ECO:0000259" key="1">
    <source>
        <dbReference type="PROSITE" id="PS50075"/>
    </source>
</evidence>
<accession>A0A1G8EKS7</accession>
<dbReference type="Gene3D" id="1.10.1200.10">
    <property type="entry name" value="ACP-like"/>
    <property type="match status" value="1"/>
</dbReference>
<dbReference type="Proteomes" id="UP000199643">
    <property type="component" value="Unassembled WGS sequence"/>
</dbReference>
<dbReference type="InterPro" id="IPR009081">
    <property type="entry name" value="PP-bd_ACP"/>
</dbReference>
<protein>
    <submittedName>
        <fullName evidence="2">Acyl carrier protein</fullName>
    </submittedName>
</protein>
<dbReference type="SUPFAM" id="SSF47336">
    <property type="entry name" value="ACP-like"/>
    <property type="match status" value="1"/>
</dbReference>
<keyword evidence="3" id="KW-1185">Reference proteome</keyword>
<dbReference type="AlphaFoldDB" id="A0A1G8EKS7"/>
<reference evidence="3" key="1">
    <citation type="submission" date="2016-10" db="EMBL/GenBank/DDBJ databases">
        <authorList>
            <person name="Varghese N."/>
            <person name="Submissions S."/>
        </authorList>
    </citation>
    <scope>NUCLEOTIDE SEQUENCE [LARGE SCALE GENOMIC DNA]</scope>
    <source>
        <strain evidence="3">DSM 17933</strain>
    </source>
</reference>
<dbReference type="InterPro" id="IPR036736">
    <property type="entry name" value="ACP-like_sf"/>
</dbReference>
<feature type="domain" description="Carrier" evidence="1">
    <location>
        <begin position="4"/>
        <end position="80"/>
    </location>
</feature>
<name>A0A1G8EKS7_9SPHI</name>
<proteinExistence type="predicted"/>